<organism evidence="2 3">
    <name type="scientific">Punica granatum</name>
    <name type="common">Pomegranate</name>
    <dbReference type="NCBI Taxonomy" id="22663"/>
    <lineage>
        <taxon>Eukaryota</taxon>
        <taxon>Viridiplantae</taxon>
        <taxon>Streptophyta</taxon>
        <taxon>Embryophyta</taxon>
        <taxon>Tracheophyta</taxon>
        <taxon>Spermatophyta</taxon>
        <taxon>Magnoliopsida</taxon>
        <taxon>eudicotyledons</taxon>
        <taxon>Gunneridae</taxon>
        <taxon>Pentapetalae</taxon>
        <taxon>rosids</taxon>
        <taxon>malvids</taxon>
        <taxon>Myrtales</taxon>
        <taxon>Lythraceae</taxon>
        <taxon>Punica</taxon>
    </lineage>
</organism>
<dbReference type="EMBL" id="PGOL01000769">
    <property type="protein sequence ID" value="PKI65142.1"/>
    <property type="molecule type" value="Genomic_DNA"/>
</dbReference>
<evidence type="ECO:0000313" key="2">
    <source>
        <dbReference type="EMBL" id="PKI65142.1"/>
    </source>
</evidence>
<sequence>MAITHSTILHSNSHQQRRSNPHLVLSSAPSLPPFNRYCSQAPSSSPAACHGLSSHRFDLHEARSLGWIKSHLGCPPCGPVLKSSQQGYWWLSSPTRTTLPPSRGLPFESAALVTLHLLPPSRGFDH</sequence>
<keyword evidence="3" id="KW-1185">Reference proteome</keyword>
<evidence type="ECO:0000256" key="1">
    <source>
        <dbReference type="SAM" id="MobiDB-lite"/>
    </source>
</evidence>
<feature type="compositionally biased region" description="Polar residues" evidence="1">
    <location>
        <begin position="1"/>
        <end position="14"/>
    </location>
</feature>
<dbReference type="Proteomes" id="UP000233551">
    <property type="component" value="Unassembled WGS sequence"/>
</dbReference>
<dbReference type="AlphaFoldDB" id="A0A2I0K9C2"/>
<proteinExistence type="predicted"/>
<evidence type="ECO:0000313" key="3">
    <source>
        <dbReference type="Proteomes" id="UP000233551"/>
    </source>
</evidence>
<comment type="caution">
    <text evidence="2">The sequence shown here is derived from an EMBL/GenBank/DDBJ whole genome shotgun (WGS) entry which is preliminary data.</text>
</comment>
<gene>
    <name evidence="2" type="ORF">CRG98_014456</name>
</gene>
<protein>
    <submittedName>
        <fullName evidence="2">Uncharacterized protein</fullName>
    </submittedName>
</protein>
<reference evidence="2 3" key="1">
    <citation type="submission" date="2017-11" db="EMBL/GenBank/DDBJ databases">
        <title>De-novo sequencing of pomegranate (Punica granatum L.) genome.</title>
        <authorList>
            <person name="Akparov Z."/>
            <person name="Amiraslanov A."/>
            <person name="Hajiyeva S."/>
            <person name="Abbasov M."/>
            <person name="Kaur K."/>
            <person name="Hamwieh A."/>
            <person name="Solovyev V."/>
            <person name="Salamov A."/>
            <person name="Braich B."/>
            <person name="Kosarev P."/>
            <person name="Mahmoud A."/>
            <person name="Hajiyev E."/>
            <person name="Babayeva S."/>
            <person name="Izzatullayeva V."/>
            <person name="Mammadov A."/>
            <person name="Mammadov A."/>
            <person name="Sharifova S."/>
            <person name="Ojaghi J."/>
            <person name="Eynullazada K."/>
            <person name="Bayramov B."/>
            <person name="Abdulazimova A."/>
            <person name="Shahmuradov I."/>
        </authorList>
    </citation>
    <scope>NUCLEOTIDE SEQUENCE [LARGE SCALE GENOMIC DNA]</scope>
    <source>
        <strain evidence="3">cv. AG2017</strain>
        <tissue evidence="2">Leaf</tissue>
    </source>
</reference>
<feature type="region of interest" description="Disordered" evidence="1">
    <location>
        <begin position="1"/>
        <end position="25"/>
    </location>
</feature>
<name>A0A2I0K9C2_PUNGR</name>
<accession>A0A2I0K9C2</accession>